<keyword evidence="3" id="KW-1185">Reference proteome</keyword>
<name>A0ABZ2FGH5_9MICO</name>
<dbReference type="Proteomes" id="UP001381003">
    <property type="component" value="Chromosome"/>
</dbReference>
<organism evidence="2 3">
    <name type="scientific">Janibacter terrae</name>
    <dbReference type="NCBI Taxonomy" id="103817"/>
    <lineage>
        <taxon>Bacteria</taxon>
        <taxon>Bacillati</taxon>
        <taxon>Actinomycetota</taxon>
        <taxon>Actinomycetes</taxon>
        <taxon>Micrococcales</taxon>
        <taxon>Intrasporangiaceae</taxon>
        <taxon>Janibacter</taxon>
    </lineage>
</organism>
<reference evidence="2 3" key="1">
    <citation type="submission" date="2022-09" db="EMBL/GenBank/DDBJ databases">
        <title>Complete genome sequence of Janibacter terrae strain COS04-44, PCL-degrading bacteria isolated from oil spilled coast.</title>
        <authorList>
            <person name="Park H."/>
            <person name="Kim J.Y."/>
            <person name="An S.H."/>
            <person name="Lee C.M."/>
            <person name="Weon H.-Y."/>
        </authorList>
    </citation>
    <scope>NUCLEOTIDE SEQUENCE [LARGE SCALE GENOMIC DNA]</scope>
    <source>
        <strain evidence="2 3">COS04-44</strain>
    </source>
</reference>
<evidence type="ECO:0000259" key="1">
    <source>
        <dbReference type="Pfam" id="PF10593"/>
    </source>
</evidence>
<evidence type="ECO:0000313" key="2">
    <source>
        <dbReference type="EMBL" id="WWF05356.1"/>
    </source>
</evidence>
<dbReference type="Pfam" id="PF10593">
    <property type="entry name" value="Z1"/>
    <property type="match status" value="1"/>
</dbReference>
<dbReference type="RefSeq" id="WP_338538358.1">
    <property type="nucleotide sequence ID" value="NZ_CP104874.1"/>
</dbReference>
<sequence length="873" mass="98101">MDPDFWREMIVGAMRRKQQTLEQACEFILRNAGQTPEFVADIEAAAAELRLVQRRQLLLESPPLARGDSYHLESEARMDAWYTGPEVGDRYWVQLAERMRRGPLAEVFDDVDRASTKVVAHLANPGVRNLKKKGLVVGHVQSGKTANYAAVMAKATDAGYRMVIVLSGMHNNLRKQTQQRLTHDVVDDTWFALTDEENDFRGVHRGSALLVSRTPSLAVVKKNSHRLRWLRDFLRDIKLETRQACPILLLDDEADQATPNSAKVDDEPSRINELVRDIWREIPTGSYVGYTATPFANVFIDPDDDTEMYPSDFILALEPGKDYFGAERVFGRFNPDDAEAGDDGLDIVRTVDEDEVDDLKPPSDRESRAAFDPDLPASLMIAIRWFCLAVAVRAERGQANSHTSMLVHTTHFVAPHFAMQERIRHLLEALTLEVEAGTREAFEDVWNRESISTGISENFSDVWESLKLVLGAISVVADNGYSEDRLNYDVVDTAGNSVPQYVIAIGGGTLSRGLTLEGLVVSYFIRTSSTYDTLLQMGRWFGYRVGYEDLPRVWMTDDLRDEFRFLAQVEYELREEIATMARSGVSPQQLGVKIRAHPGRLEITAATKMQHAQLVRMSYSGQTMQTIQLHEKDSDVLSANRARTEQLVGLVAEDCNWEQTQAGHWLAKDIRAKDIRDFLVDYQGHERQANWRSDLMAGWLDDPGADTLWNVAVFNPKKETASLVDLGLPDTVRTVSRAPLTRDTDHANIKALMSLKDRLVDLVVPEGVSGKELDDNETRRLRAQLADDRGLLILYLIDQASGPVEKALRVRRPMQASEPLVGVALVFPTIDDLFHGDSKQYFSVRTDWHVAAGDVEDVSDREGNRASSFDGAA</sequence>
<gene>
    <name evidence="2" type="ORF">N5P18_00335</name>
</gene>
<dbReference type="InterPro" id="IPR018310">
    <property type="entry name" value="Put_endonuclease_Z1-dom"/>
</dbReference>
<accession>A0ABZ2FGH5</accession>
<evidence type="ECO:0000313" key="3">
    <source>
        <dbReference type="Proteomes" id="UP001381003"/>
    </source>
</evidence>
<protein>
    <submittedName>
        <fullName evidence="2">Z1 domain-containing protein</fullName>
    </submittedName>
</protein>
<feature type="domain" description="Putative endonuclease Z1" evidence="1">
    <location>
        <begin position="378"/>
        <end position="599"/>
    </location>
</feature>
<dbReference type="EMBL" id="CP104874">
    <property type="protein sequence ID" value="WWF05356.1"/>
    <property type="molecule type" value="Genomic_DNA"/>
</dbReference>
<proteinExistence type="predicted"/>